<dbReference type="PROSITE" id="PS51186">
    <property type="entry name" value="GNAT"/>
    <property type="match status" value="2"/>
</dbReference>
<dbReference type="RefSeq" id="WP_185118789.1">
    <property type="nucleotide sequence ID" value="NZ_JACJVQ010000005.1"/>
</dbReference>
<feature type="domain" description="N-acetyltransferase" evidence="3">
    <location>
        <begin position="1"/>
        <end position="135"/>
    </location>
</feature>
<dbReference type="InterPro" id="IPR016181">
    <property type="entry name" value="Acyl_CoA_acyltransferase"/>
</dbReference>
<evidence type="ECO:0000313" key="5">
    <source>
        <dbReference type="Proteomes" id="UP000535838"/>
    </source>
</evidence>
<dbReference type="PANTHER" id="PTHR43877:SF2">
    <property type="entry name" value="AMINOALKYLPHOSPHONATE N-ACETYLTRANSFERASE-RELATED"/>
    <property type="match status" value="1"/>
</dbReference>
<evidence type="ECO:0000256" key="1">
    <source>
        <dbReference type="ARBA" id="ARBA00022679"/>
    </source>
</evidence>
<dbReference type="GO" id="GO:0016747">
    <property type="term" value="F:acyltransferase activity, transferring groups other than amino-acyl groups"/>
    <property type="evidence" value="ECO:0007669"/>
    <property type="project" value="InterPro"/>
</dbReference>
<accession>A0A841SUJ7</accession>
<proteinExistence type="predicted"/>
<evidence type="ECO:0000259" key="3">
    <source>
        <dbReference type="PROSITE" id="PS51186"/>
    </source>
</evidence>
<feature type="domain" description="N-acetyltransferase" evidence="3">
    <location>
        <begin position="140"/>
        <end position="272"/>
    </location>
</feature>
<dbReference type="Gene3D" id="3.40.630.30">
    <property type="match status" value="1"/>
</dbReference>
<dbReference type="InterPro" id="IPR000182">
    <property type="entry name" value="GNAT_dom"/>
</dbReference>
<dbReference type="Proteomes" id="UP000535838">
    <property type="component" value="Unassembled WGS sequence"/>
</dbReference>
<dbReference type="SUPFAM" id="SSF55729">
    <property type="entry name" value="Acyl-CoA N-acyltransferases (Nat)"/>
    <property type="match status" value="2"/>
</dbReference>
<sequence length="272" mass="30939">MPTNEQLRDIERLQLECEAYDHVQLKLNWSMLGKRTGDELDFLLYEGAELIAFLGLYPFASTVEVCGMVKPSERRKGHFGSLFKQGMARAREHGFEKILLNAPSESVAAREFLARIGAEYAFSEHQMEWEARDLDGVAGVELRPAEERDMELRVRLNVEAFRMSEADSRALENEQAGEGEVLIIEADKEPVGKIRVSRKDGQAWIYGFCVLQERQGRGIGRQALRRIVGELSSEGYSVHLEVEAKNDHALGLYRSVGFRAVHSQDYYSWPIE</sequence>
<keyword evidence="5" id="KW-1185">Reference proteome</keyword>
<evidence type="ECO:0000256" key="2">
    <source>
        <dbReference type="ARBA" id="ARBA00023315"/>
    </source>
</evidence>
<name>A0A841SUJ7_9BACL</name>
<dbReference type="Pfam" id="PF00583">
    <property type="entry name" value="Acetyltransf_1"/>
    <property type="match status" value="2"/>
</dbReference>
<dbReference type="InterPro" id="IPR050832">
    <property type="entry name" value="Bact_Acetyltransf"/>
</dbReference>
<reference evidence="4 5" key="1">
    <citation type="submission" date="2020-08" db="EMBL/GenBank/DDBJ databases">
        <title>Cohnella phylogeny.</title>
        <authorList>
            <person name="Dunlap C."/>
        </authorList>
    </citation>
    <scope>NUCLEOTIDE SEQUENCE [LARGE SCALE GENOMIC DNA]</scope>
    <source>
        <strain evidence="4 5">DSM 25241</strain>
    </source>
</reference>
<comment type="caution">
    <text evidence="4">The sequence shown here is derived from an EMBL/GenBank/DDBJ whole genome shotgun (WGS) entry which is preliminary data.</text>
</comment>
<dbReference type="PANTHER" id="PTHR43877">
    <property type="entry name" value="AMINOALKYLPHOSPHONATE N-ACETYLTRANSFERASE-RELATED-RELATED"/>
    <property type="match status" value="1"/>
</dbReference>
<dbReference type="EMBL" id="JACJVQ010000005">
    <property type="protein sequence ID" value="MBB6633550.1"/>
    <property type="molecule type" value="Genomic_DNA"/>
</dbReference>
<dbReference type="CDD" id="cd04301">
    <property type="entry name" value="NAT_SF"/>
    <property type="match status" value="2"/>
</dbReference>
<keyword evidence="1 4" id="KW-0808">Transferase</keyword>
<keyword evidence="2" id="KW-0012">Acyltransferase</keyword>
<dbReference type="AlphaFoldDB" id="A0A841SUJ7"/>
<gene>
    <name evidence="4" type="ORF">H7B67_05480</name>
</gene>
<evidence type="ECO:0000313" key="4">
    <source>
        <dbReference type="EMBL" id="MBB6633550.1"/>
    </source>
</evidence>
<protein>
    <submittedName>
        <fullName evidence="4">GNAT family N-acetyltransferase</fullName>
    </submittedName>
</protein>
<organism evidence="4 5">
    <name type="scientific">Cohnella thailandensis</name>
    <dbReference type="NCBI Taxonomy" id="557557"/>
    <lineage>
        <taxon>Bacteria</taxon>
        <taxon>Bacillati</taxon>
        <taxon>Bacillota</taxon>
        <taxon>Bacilli</taxon>
        <taxon>Bacillales</taxon>
        <taxon>Paenibacillaceae</taxon>
        <taxon>Cohnella</taxon>
    </lineage>
</organism>